<gene>
    <name evidence="3" type="ORF">C7402_10927</name>
</gene>
<reference evidence="3 4" key="1">
    <citation type="submission" date="2018-05" db="EMBL/GenBank/DDBJ databases">
        <title>Genomic Encyclopedia of Type Strains, Phase IV (KMG-V): Genome sequencing to study the core and pangenomes of soil and plant-associated prokaryotes.</title>
        <authorList>
            <person name="Whitman W."/>
        </authorList>
    </citation>
    <scope>NUCLEOTIDE SEQUENCE [LARGE SCALE GENOMIC DNA]</scope>
    <source>
        <strain evidence="3 4">SCZa-39</strain>
    </source>
</reference>
<dbReference type="Proteomes" id="UP000245712">
    <property type="component" value="Unassembled WGS sequence"/>
</dbReference>
<evidence type="ECO:0000256" key="1">
    <source>
        <dbReference type="SAM" id="SignalP"/>
    </source>
</evidence>
<dbReference type="RefSeq" id="WP_116611722.1">
    <property type="nucleotide sequence ID" value="NZ_QEOB01000009.1"/>
</dbReference>
<proteinExistence type="predicted"/>
<evidence type="ECO:0000313" key="3">
    <source>
        <dbReference type="EMBL" id="PVX82174.1"/>
    </source>
</evidence>
<feature type="domain" description="DUF7024" evidence="2">
    <location>
        <begin position="78"/>
        <end position="197"/>
    </location>
</feature>
<feature type="signal peptide" evidence="1">
    <location>
        <begin position="1"/>
        <end position="19"/>
    </location>
</feature>
<comment type="caution">
    <text evidence="3">The sequence shown here is derived from an EMBL/GenBank/DDBJ whole genome shotgun (WGS) entry which is preliminary data.</text>
</comment>
<sequence>MKARRFTAMRALLPGAALALGALYCATAWYALHPAVSREYDLYYLKHQLRTWPGNGGLAYRPGERIDFSRTLPWLSRTGWSDPEGWGTWTDSDSASLYLTLPGRPAGNMTLRVQGRGFVDARHPVQSVRVVVNGIAVGALAYASQDAKTQTLTIPNRAFSGSNVEINLIPANPAKPSEGGASQDTRRLGLGVASIELLPG</sequence>
<keyword evidence="1" id="KW-0732">Signal</keyword>
<dbReference type="EMBL" id="QEOB01000009">
    <property type="protein sequence ID" value="PVX82174.1"/>
    <property type="molecule type" value="Genomic_DNA"/>
</dbReference>
<evidence type="ECO:0000259" key="2">
    <source>
        <dbReference type="Pfam" id="PF22895"/>
    </source>
</evidence>
<name>A0ABX5KJY9_9BURK</name>
<keyword evidence="4" id="KW-1185">Reference proteome</keyword>
<organism evidence="3 4">
    <name type="scientific">Paraburkholderia unamae</name>
    <dbReference type="NCBI Taxonomy" id="219649"/>
    <lineage>
        <taxon>Bacteria</taxon>
        <taxon>Pseudomonadati</taxon>
        <taxon>Pseudomonadota</taxon>
        <taxon>Betaproteobacteria</taxon>
        <taxon>Burkholderiales</taxon>
        <taxon>Burkholderiaceae</taxon>
        <taxon>Paraburkholderia</taxon>
    </lineage>
</organism>
<evidence type="ECO:0000313" key="4">
    <source>
        <dbReference type="Proteomes" id="UP000245712"/>
    </source>
</evidence>
<accession>A0ABX5KJY9</accession>
<dbReference type="Pfam" id="PF22895">
    <property type="entry name" value="DUF7024"/>
    <property type="match status" value="1"/>
</dbReference>
<feature type="chain" id="PRO_5047112507" description="DUF7024 domain-containing protein" evidence="1">
    <location>
        <begin position="20"/>
        <end position="200"/>
    </location>
</feature>
<dbReference type="InterPro" id="IPR054288">
    <property type="entry name" value="DUF7024"/>
</dbReference>
<protein>
    <recommendedName>
        <fullName evidence="2">DUF7024 domain-containing protein</fullName>
    </recommendedName>
</protein>